<dbReference type="Proteomes" id="UP000289738">
    <property type="component" value="Chromosome A01"/>
</dbReference>
<evidence type="ECO:0000256" key="1">
    <source>
        <dbReference type="ARBA" id="ARBA00008668"/>
    </source>
</evidence>
<evidence type="ECO:0000256" key="2">
    <source>
        <dbReference type="ARBA" id="ARBA00022801"/>
    </source>
</evidence>
<evidence type="ECO:0000313" key="4">
    <source>
        <dbReference type="EMBL" id="RYR79033.1"/>
    </source>
</evidence>
<evidence type="ECO:0000313" key="5">
    <source>
        <dbReference type="Proteomes" id="UP000289738"/>
    </source>
</evidence>
<dbReference type="AlphaFoldDB" id="A0A445EUP7"/>
<dbReference type="Pfam" id="PF00657">
    <property type="entry name" value="Lipase_GDSL"/>
    <property type="match status" value="1"/>
</dbReference>
<dbReference type="InterPro" id="IPR051058">
    <property type="entry name" value="GDSL_Est/Lipase"/>
</dbReference>
<evidence type="ECO:0000256" key="3">
    <source>
        <dbReference type="ARBA" id="ARBA00022963"/>
    </source>
</evidence>
<dbReference type="GO" id="GO:0016788">
    <property type="term" value="F:hydrolase activity, acting on ester bonds"/>
    <property type="evidence" value="ECO:0007669"/>
    <property type="project" value="InterPro"/>
</dbReference>
<reference evidence="4 5" key="1">
    <citation type="submission" date="2019-01" db="EMBL/GenBank/DDBJ databases">
        <title>Sequencing of cultivated peanut Arachis hypogaea provides insights into genome evolution and oil improvement.</title>
        <authorList>
            <person name="Chen X."/>
        </authorList>
    </citation>
    <scope>NUCLEOTIDE SEQUENCE [LARGE SCALE GENOMIC DNA]</scope>
    <source>
        <strain evidence="5">cv. Fuhuasheng</strain>
        <tissue evidence="4">Leaves</tissue>
    </source>
</reference>
<accession>A0A445EUP7</accession>
<sequence>MAIMRRIMKNMLIIIFLAAEGMVVGSRLLLNVVGYRDPAVPAVYIFGDSTFDVGTNNFLNDTKSKADMPFYGIDYSPSQSKPTGRFSNGYNTADCIVQLLGFKESPPPFLYLVENDTEDFNTQILKGVNFAGGGAGILHHTGKKRFGRVISMEEQIEQFSRVGDNMTRYLNESAAKGIINKSLILISVGSNDINEFLMFNVSNSSSLIQQLQQFLPDLIASYQAHLTNLINLGGRKFGILGLAPLGSVPDVRGSYGGNSSNEINAVAQLFNYGLYYMLLDLNSSKFPEFNFSFGNTYSITTEMINNPASLGLSDVATACCGNQTLTGGIPCSPNATVCEFRHKFLFWDRHHPTEYGSQLAANDLFNGGSEFVSPFNLSTLVQTS</sequence>
<dbReference type="InterPro" id="IPR001087">
    <property type="entry name" value="GDSL"/>
</dbReference>
<keyword evidence="3" id="KW-0443">Lipid metabolism</keyword>
<dbReference type="InterPro" id="IPR035669">
    <property type="entry name" value="SGNH_plant_lipase-like"/>
</dbReference>
<dbReference type="SMR" id="A0A445EUP7"/>
<dbReference type="PANTHER" id="PTHR45648">
    <property type="entry name" value="GDSL LIPASE/ACYLHYDROLASE FAMILY PROTEIN (AFU_ORTHOLOGUE AFUA_4G14700)"/>
    <property type="match status" value="1"/>
</dbReference>
<protein>
    <recommendedName>
        <fullName evidence="6">GDSL esterase/lipase</fullName>
    </recommendedName>
</protein>
<dbReference type="Gramene" id="arahy.Tifrunner.gnm2.ann2.Ah01g102900.1">
    <property type="protein sequence ID" value="arahy.Tifrunner.gnm2.ann2.Ah01g102900.1-CDS"/>
    <property type="gene ID" value="arahy.Tifrunner.gnm2.ann2.Ah01g102900"/>
</dbReference>
<proteinExistence type="inferred from homology"/>
<dbReference type="EMBL" id="SDMP01000001">
    <property type="protein sequence ID" value="RYR79033.1"/>
    <property type="molecule type" value="Genomic_DNA"/>
</dbReference>
<comment type="similarity">
    <text evidence="1">Belongs to the 'GDSL' lipolytic enzyme family.</text>
</comment>
<dbReference type="InterPro" id="IPR036514">
    <property type="entry name" value="SGNH_hydro_sf"/>
</dbReference>
<keyword evidence="5" id="KW-1185">Reference proteome</keyword>
<name>A0A445EUP7_ARAHY</name>
<comment type="caution">
    <text evidence="4">The sequence shown here is derived from an EMBL/GenBank/DDBJ whole genome shotgun (WGS) entry which is preliminary data.</text>
</comment>
<gene>
    <name evidence="4" type="ORF">Ahy_A01g003902</name>
</gene>
<dbReference type="CDD" id="cd01837">
    <property type="entry name" value="SGNH_plant_lipase_like"/>
    <property type="match status" value="1"/>
</dbReference>
<dbReference type="Gene3D" id="3.40.50.1110">
    <property type="entry name" value="SGNH hydrolase"/>
    <property type="match status" value="1"/>
</dbReference>
<dbReference type="GO" id="GO:0016042">
    <property type="term" value="P:lipid catabolic process"/>
    <property type="evidence" value="ECO:0007669"/>
    <property type="project" value="UniProtKB-KW"/>
</dbReference>
<keyword evidence="3" id="KW-0442">Lipid degradation</keyword>
<dbReference type="PANTHER" id="PTHR45648:SF180">
    <property type="entry name" value="OS04G0561800 PROTEIN"/>
    <property type="match status" value="1"/>
</dbReference>
<evidence type="ECO:0008006" key="6">
    <source>
        <dbReference type="Google" id="ProtNLM"/>
    </source>
</evidence>
<keyword evidence="2" id="KW-0378">Hydrolase</keyword>
<organism evidence="4 5">
    <name type="scientific">Arachis hypogaea</name>
    <name type="common">Peanut</name>
    <dbReference type="NCBI Taxonomy" id="3818"/>
    <lineage>
        <taxon>Eukaryota</taxon>
        <taxon>Viridiplantae</taxon>
        <taxon>Streptophyta</taxon>
        <taxon>Embryophyta</taxon>
        <taxon>Tracheophyta</taxon>
        <taxon>Spermatophyta</taxon>
        <taxon>Magnoliopsida</taxon>
        <taxon>eudicotyledons</taxon>
        <taxon>Gunneridae</taxon>
        <taxon>Pentapetalae</taxon>
        <taxon>rosids</taxon>
        <taxon>fabids</taxon>
        <taxon>Fabales</taxon>
        <taxon>Fabaceae</taxon>
        <taxon>Papilionoideae</taxon>
        <taxon>50 kb inversion clade</taxon>
        <taxon>dalbergioids sensu lato</taxon>
        <taxon>Dalbergieae</taxon>
        <taxon>Pterocarpus clade</taxon>
        <taxon>Arachis</taxon>
    </lineage>
</organism>